<evidence type="ECO:0000313" key="2">
    <source>
        <dbReference type="EMBL" id="ALO48156.1"/>
    </source>
</evidence>
<keyword evidence="1" id="KW-0472">Membrane</keyword>
<keyword evidence="3" id="KW-1185">Reference proteome</keyword>
<feature type="transmembrane region" description="Helical" evidence="1">
    <location>
        <begin position="288"/>
        <end position="306"/>
    </location>
</feature>
<dbReference type="OrthoDB" id="1116060at2"/>
<dbReference type="eggNOG" id="ENOG50339DJ">
    <property type="taxonomic scope" value="Bacteria"/>
</dbReference>
<proteinExistence type="predicted"/>
<dbReference type="KEGG" id="peo:AS203_02845"/>
<feature type="transmembrane region" description="Helical" evidence="1">
    <location>
        <begin position="116"/>
        <end position="143"/>
    </location>
</feature>
<feature type="transmembrane region" description="Helical" evidence="1">
    <location>
        <begin position="37"/>
        <end position="56"/>
    </location>
</feature>
<reference evidence="3" key="1">
    <citation type="submission" date="2015-11" db="EMBL/GenBank/DDBJ databases">
        <authorList>
            <person name="Holder M.E."/>
            <person name="Ajami N.J."/>
            <person name="Petrosino J.F."/>
        </authorList>
    </citation>
    <scope>NUCLEOTIDE SEQUENCE [LARGE SCALE GENOMIC DNA]</scope>
    <source>
        <strain evidence="3">F0113</strain>
    </source>
</reference>
<dbReference type="RefSeq" id="WP_025066292.1">
    <property type="nucleotide sequence ID" value="NZ_CP013195.1"/>
</dbReference>
<protein>
    <submittedName>
        <fullName evidence="2">Uncharacterized protein</fullName>
    </submittedName>
</protein>
<gene>
    <name evidence="2" type="ORF">AS203_02845</name>
</gene>
<dbReference type="AlphaFoldDB" id="A0A0S2KIN6"/>
<dbReference type="STRING" id="76123.AS203_02845"/>
<keyword evidence="1" id="KW-0812">Transmembrane</keyword>
<feature type="transmembrane region" description="Helical" evidence="1">
    <location>
        <begin position="206"/>
        <end position="224"/>
    </location>
</feature>
<feature type="transmembrane region" description="Helical" evidence="1">
    <location>
        <begin position="63"/>
        <end position="83"/>
    </location>
</feature>
<accession>A0A0S2KIN6</accession>
<sequence length="308" mass="35134">MARRMQNRIAESRWALPITVVYAVLVCLACRLLSDQLWVQMAMLIVSTYLVIELNNTNSLIRIYSRMISCTFLVLMSAANIIFPSVESRIVQLCFIGCYTALFRAYQDKQASGPVFYAFLCIGIASTIFIQIAFYVPILWILLAVNILAFSNRTFWASVLGLIVPYWFIGGYHAYTGEIDQLARHFTNMAQFGPLFDYSAITEHQIVTFAYVVLIAAIGIIHYLRNSFADKIRTRMLYELFITMCVGSIVFMILQPQYYDILMGILIVNTAPLIAHFIALTRTRLTNIAFYLLIGLSIVITAYNLWTH</sequence>
<feature type="transmembrane region" description="Helical" evidence="1">
    <location>
        <begin position="12"/>
        <end position="31"/>
    </location>
</feature>
<evidence type="ECO:0000256" key="1">
    <source>
        <dbReference type="SAM" id="Phobius"/>
    </source>
</evidence>
<name>A0A0S2KIN6_9BACT</name>
<dbReference type="EMBL" id="CP013195">
    <property type="protein sequence ID" value="ALO48156.1"/>
    <property type="molecule type" value="Genomic_DNA"/>
</dbReference>
<feature type="transmembrane region" description="Helical" evidence="1">
    <location>
        <begin position="236"/>
        <end position="255"/>
    </location>
</feature>
<feature type="transmembrane region" description="Helical" evidence="1">
    <location>
        <begin position="155"/>
        <end position="175"/>
    </location>
</feature>
<feature type="transmembrane region" description="Helical" evidence="1">
    <location>
        <begin position="261"/>
        <end position="281"/>
    </location>
</feature>
<keyword evidence="1" id="KW-1133">Transmembrane helix</keyword>
<evidence type="ECO:0000313" key="3">
    <source>
        <dbReference type="Proteomes" id="UP000056252"/>
    </source>
</evidence>
<organism evidence="2 3">
    <name type="scientific">Hoylesella enoeca</name>
    <dbReference type="NCBI Taxonomy" id="76123"/>
    <lineage>
        <taxon>Bacteria</taxon>
        <taxon>Pseudomonadati</taxon>
        <taxon>Bacteroidota</taxon>
        <taxon>Bacteroidia</taxon>
        <taxon>Bacteroidales</taxon>
        <taxon>Prevotellaceae</taxon>
        <taxon>Hoylesella</taxon>
    </lineage>
</organism>
<dbReference type="Proteomes" id="UP000056252">
    <property type="component" value="Chromosome"/>
</dbReference>